<sequence>MATTNKNRRLTRRVYFRLDWYGDNIRDVDVIKLFKLTIESEDLLEIVKDMMIEDLIKTCRKSFYDFVWPTHHRLVGGSAFFGPCPEHLIDLLSDNISIKLDETGMFHKSPFTLIMEIDYNLDEDANECESQSPNNNRPSHLQF</sequence>
<name>A0A0D3R0Y5_9RHAB</name>
<dbReference type="GeneID" id="32707890"/>
<evidence type="ECO:0000313" key="1">
    <source>
        <dbReference type="EMBL" id="AJR28324.1"/>
    </source>
</evidence>
<dbReference type="OrthoDB" id="13876at10239"/>
<keyword evidence="2" id="KW-1185">Reference proteome</keyword>
<accession>A0A0D3R0Y5</accession>
<protein>
    <submittedName>
        <fullName evidence="1">Uncharacterized protein</fullName>
    </submittedName>
</protein>
<organism evidence="1 2">
    <name type="scientific">Parry Creek virus</name>
    <dbReference type="NCBI Taxonomy" id="318845"/>
    <lineage>
        <taxon>Viruses</taxon>
        <taxon>Riboviria</taxon>
        <taxon>Orthornavirae</taxon>
        <taxon>Negarnaviricota</taxon>
        <taxon>Haploviricotina</taxon>
        <taxon>Monjiviricetes</taxon>
        <taxon>Mononegavirales</taxon>
        <taxon>Rhabdoviridae</taxon>
        <taxon>Alpharhabdovirinae</taxon>
        <taxon>Hapavirus</taxon>
        <taxon>Hapavirus parry</taxon>
    </lineage>
</organism>
<dbReference type="KEGG" id="vg:32707890"/>
<evidence type="ECO:0000313" key="2">
    <source>
        <dbReference type="Proteomes" id="UP000101530"/>
    </source>
</evidence>
<dbReference type="EMBL" id="KM204988">
    <property type="protein sequence ID" value="AJR28324.1"/>
    <property type="molecule type" value="Viral_cRNA"/>
</dbReference>
<dbReference type="RefSeq" id="YP_009361975.1">
    <property type="nucleotide sequence ID" value="NC_034449.1"/>
</dbReference>
<proteinExistence type="predicted"/>
<reference evidence="1 2" key="1">
    <citation type="journal article" date="2015" name="PLoS Pathog.">
        <title>Evolution of genome size and complexity in the rhabdoviridae.</title>
        <authorList>
            <person name="Walker P.J."/>
            <person name="Firth C."/>
            <person name="Widen S.G."/>
            <person name="Blasdell K.R."/>
            <person name="Guzman H."/>
            <person name="Wood T.G."/>
            <person name="Paradkar P.N."/>
            <person name="Holmes E.C."/>
            <person name="Tesh R.B."/>
            <person name="Vasilakis N."/>
        </authorList>
    </citation>
    <scope>NUCLEOTIDE SEQUENCE [LARGE SCALE GENOMIC DNA]</scope>
    <source>
        <strain evidence="1 2">OR189</strain>
    </source>
</reference>
<dbReference type="Proteomes" id="UP000101530">
    <property type="component" value="Segment"/>
</dbReference>